<sequence length="71" mass="7998">MQLGGAHFHKDPYVADVTVIRRLALPVACPPPSRLQIRTITVERSQRRRLISPICYPGAANRHPGPSWDRT</sequence>
<gene>
    <name evidence="1" type="ORF">KC01_LOCUS23250</name>
</gene>
<dbReference type="AlphaFoldDB" id="A0AAV2KW35"/>
<organism evidence="1 2">
    <name type="scientific">Knipowitschia caucasica</name>
    <name type="common">Caucasian dwarf goby</name>
    <name type="synonym">Pomatoschistus caucasicus</name>
    <dbReference type="NCBI Taxonomy" id="637954"/>
    <lineage>
        <taxon>Eukaryota</taxon>
        <taxon>Metazoa</taxon>
        <taxon>Chordata</taxon>
        <taxon>Craniata</taxon>
        <taxon>Vertebrata</taxon>
        <taxon>Euteleostomi</taxon>
        <taxon>Actinopterygii</taxon>
        <taxon>Neopterygii</taxon>
        <taxon>Teleostei</taxon>
        <taxon>Neoteleostei</taxon>
        <taxon>Acanthomorphata</taxon>
        <taxon>Gobiaria</taxon>
        <taxon>Gobiiformes</taxon>
        <taxon>Gobioidei</taxon>
        <taxon>Gobiidae</taxon>
        <taxon>Gobiinae</taxon>
        <taxon>Knipowitschia</taxon>
    </lineage>
</organism>
<keyword evidence="2" id="KW-1185">Reference proteome</keyword>
<accession>A0AAV2KW35</accession>
<dbReference type="Proteomes" id="UP001497482">
    <property type="component" value="Chromosome 20"/>
</dbReference>
<proteinExistence type="predicted"/>
<protein>
    <submittedName>
        <fullName evidence="1">Uncharacterized protein</fullName>
    </submittedName>
</protein>
<evidence type="ECO:0000313" key="2">
    <source>
        <dbReference type="Proteomes" id="UP001497482"/>
    </source>
</evidence>
<reference evidence="1 2" key="1">
    <citation type="submission" date="2024-04" db="EMBL/GenBank/DDBJ databases">
        <authorList>
            <person name="Waldvogel A.-M."/>
            <person name="Schoenle A."/>
        </authorList>
    </citation>
    <scope>NUCLEOTIDE SEQUENCE [LARGE SCALE GENOMIC DNA]</scope>
</reference>
<name>A0AAV2KW35_KNICA</name>
<dbReference type="EMBL" id="OZ035842">
    <property type="protein sequence ID" value="CAL1594271.1"/>
    <property type="molecule type" value="Genomic_DNA"/>
</dbReference>
<evidence type="ECO:0000313" key="1">
    <source>
        <dbReference type="EMBL" id="CAL1594271.1"/>
    </source>
</evidence>